<dbReference type="KEGG" id="rfs:C1I64_09205"/>
<name>A0A3Q9UZJ3_9MICO</name>
<evidence type="ECO:0000259" key="1">
    <source>
        <dbReference type="Pfam" id="PF12146"/>
    </source>
</evidence>
<accession>A0A3Q9UZJ3</accession>
<dbReference type="Gene3D" id="3.40.50.1820">
    <property type="entry name" value="alpha/beta hydrolase"/>
    <property type="match status" value="1"/>
</dbReference>
<dbReference type="InterPro" id="IPR022742">
    <property type="entry name" value="Hydrolase_4"/>
</dbReference>
<sequence length="234" mass="23937">MPLTHPPTAARAFDEPEGIAQRGTLVVLGGRGETPAVYERFGTRIARDAYRVRAFGDATAPGVRDAALAVLRDPATIAPLVLVGSDAGAAVALELAATEPVDAVVLAGLPVRAEGGEGIGERTACPNHAGVLERETDSAARNAALPPEQLTVAASAITVPLLALHGAADAISPLAEAVAVYRTAPRAEIHVLADGRHDALNDATHRSAAATVVLFLERVKASAAAAPIIERIAE</sequence>
<organism evidence="2 3">
    <name type="scientific">Rathayibacter festucae DSM 15932</name>
    <dbReference type="NCBI Taxonomy" id="1328866"/>
    <lineage>
        <taxon>Bacteria</taxon>
        <taxon>Bacillati</taxon>
        <taxon>Actinomycetota</taxon>
        <taxon>Actinomycetes</taxon>
        <taxon>Micrococcales</taxon>
        <taxon>Microbacteriaceae</taxon>
        <taxon>Rathayibacter</taxon>
    </lineage>
</organism>
<dbReference type="InterPro" id="IPR029058">
    <property type="entry name" value="AB_hydrolase_fold"/>
</dbReference>
<feature type="domain" description="Serine aminopeptidase S33" evidence="1">
    <location>
        <begin position="149"/>
        <end position="202"/>
    </location>
</feature>
<dbReference type="SUPFAM" id="SSF53474">
    <property type="entry name" value="alpha/beta-Hydrolases"/>
    <property type="match status" value="1"/>
</dbReference>
<dbReference type="AlphaFoldDB" id="A0A3Q9UZJ3"/>
<gene>
    <name evidence="2" type="ORF">C1I64_09205</name>
</gene>
<evidence type="ECO:0000313" key="2">
    <source>
        <dbReference type="EMBL" id="AZZ52211.1"/>
    </source>
</evidence>
<proteinExistence type="predicted"/>
<dbReference type="Proteomes" id="UP000285317">
    <property type="component" value="Chromosome"/>
</dbReference>
<protein>
    <submittedName>
        <fullName evidence="2">Lysophospholipase</fullName>
    </submittedName>
</protein>
<dbReference type="Pfam" id="PF12146">
    <property type="entry name" value="Hydrolase_4"/>
    <property type="match status" value="1"/>
</dbReference>
<reference evidence="2 3" key="1">
    <citation type="submission" date="2018-03" db="EMBL/GenBank/DDBJ databases">
        <title>Bacteriophage NCPPB3778 and a type I-E CRISPR drive the evolution of the US Biological Select Agent, Rathayibacter toxicus.</title>
        <authorList>
            <person name="Davis E.W.II."/>
            <person name="Tabima J.F."/>
            <person name="Weisberg A.J."/>
            <person name="Dantas Lopes L."/>
            <person name="Wiseman M.S."/>
            <person name="Wiseman M.S."/>
            <person name="Pupko T."/>
            <person name="Belcher M.S."/>
            <person name="Sechler A.J."/>
            <person name="Tancos M.A."/>
            <person name="Schroeder B.K."/>
            <person name="Murray T.D."/>
            <person name="Luster D.G."/>
            <person name="Schneider W.L."/>
            <person name="Rogers E."/>
            <person name="Andreote F.D."/>
            <person name="Grunwald N.J."/>
            <person name="Putnam M.L."/>
            <person name="Chang J.H."/>
        </authorList>
    </citation>
    <scope>NUCLEOTIDE SEQUENCE [LARGE SCALE GENOMIC DNA]</scope>
    <source>
        <strain evidence="2 3">DSM 15932</strain>
    </source>
</reference>
<evidence type="ECO:0000313" key="3">
    <source>
        <dbReference type="Proteomes" id="UP000285317"/>
    </source>
</evidence>
<dbReference type="RefSeq" id="WP_127886986.1">
    <property type="nucleotide sequence ID" value="NZ_CP028137.1"/>
</dbReference>
<dbReference type="EMBL" id="CP028137">
    <property type="protein sequence ID" value="AZZ52211.1"/>
    <property type="molecule type" value="Genomic_DNA"/>
</dbReference>